<dbReference type="PANTHER" id="PTHR41774">
    <property type="match status" value="1"/>
</dbReference>
<dbReference type="SUPFAM" id="SSF102705">
    <property type="entry name" value="NIF3 (NGG1p interacting factor 3)-like"/>
    <property type="match status" value="1"/>
</dbReference>
<dbReference type="RefSeq" id="WP_095371009.1">
    <property type="nucleotide sequence ID" value="NZ_CP022983.1"/>
</dbReference>
<dbReference type="InterPro" id="IPR015867">
    <property type="entry name" value="N-reg_PII/ATP_PRibTrfase_C"/>
</dbReference>
<keyword evidence="2" id="KW-1185">Reference proteome</keyword>
<dbReference type="KEGG" id="bko:CKF48_08895"/>
<gene>
    <name evidence="1" type="ORF">CKF48_08895</name>
</gene>
<name>A0A248TGY2_9BACI</name>
<dbReference type="AlphaFoldDB" id="A0A248TGY2"/>
<dbReference type="PANTHER" id="PTHR41774:SF1">
    <property type="entry name" value="NGG1P INTERACTING FACTOR NIF3"/>
    <property type="match status" value="1"/>
</dbReference>
<dbReference type="Proteomes" id="UP000215137">
    <property type="component" value="Chromosome"/>
</dbReference>
<reference evidence="1 2" key="1">
    <citation type="submission" date="2017-08" db="EMBL/GenBank/DDBJ databases">
        <title>Complete Genome Sequence of Bacillus kochii Oregon-R-modENCODE STRAIN BDGP4, isolated from Drosophila melanogaster gut.</title>
        <authorList>
            <person name="Wan K.H."/>
            <person name="Yu C."/>
            <person name="Park S."/>
            <person name="Hammonds A.S."/>
            <person name="Booth B.W."/>
            <person name="Celniker S.E."/>
        </authorList>
    </citation>
    <scope>NUCLEOTIDE SEQUENCE [LARGE SCALE GENOMIC DNA]</scope>
    <source>
        <strain evidence="1 2">BDGP4</strain>
    </source>
</reference>
<proteinExistence type="predicted"/>
<organism evidence="1 2">
    <name type="scientific">Cytobacillus kochii</name>
    <dbReference type="NCBI Taxonomy" id="859143"/>
    <lineage>
        <taxon>Bacteria</taxon>
        <taxon>Bacillati</taxon>
        <taxon>Bacillota</taxon>
        <taxon>Bacilli</taxon>
        <taxon>Bacillales</taxon>
        <taxon>Bacillaceae</taxon>
        <taxon>Cytobacillus</taxon>
    </lineage>
</organism>
<sequence length="106" mass="12433">MIFEFVKVEVLIPGEYIVRLRDELNAIGTLTVGNYDQVISYSEVKGYYRPLEDANPYLGQIGNISFGTECKMEFRCLYSRMEEVKTIIKRIHPYEEPVIYFHPVFV</sequence>
<evidence type="ECO:0000313" key="1">
    <source>
        <dbReference type="EMBL" id="ASV67435.1"/>
    </source>
</evidence>
<dbReference type="Gene3D" id="3.30.70.120">
    <property type="match status" value="1"/>
</dbReference>
<dbReference type="OrthoDB" id="1690807at2"/>
<protein>
    <submittedName>
        <fullName evidence="1">Cytochrome C biogenesis protein</fullName>
    </submittedName>
</protein>
<dbReference type="InterPro" id="IPR036069">
    <property type="entry name" value="DUF34/NIF3_sf"/>
</dbReference>
<accession>A0A248TGY2</accession>
<evidence type="ECO:0000313" key="2">
    <source>
        <dbReference type="Proteomes" id="UP000215137"/>
    </source>
</evidence>
<dbReference type="EMBL" id="CP022983">
    <property type="protein sequence ID" value="ASV67435.1"/>
    <property type="molecule type" value="Genomic_DNA"/>
</dbReference>